<reference evidence="1 2" key="1">
    <citation type="journal article" date="2015" name="Front. Microbiol.">
        <title>The use of phage FCL-2 as an alternative to chemotherapy against columnaris disease in aquaculture.</title>
        <authorList>
            <person name="Laanto E."/>
            <person name="Bamford J.K."/>
            <person name="Ravantti J.J."/>
            <person name="Sundberg L.R."/>
        </authorList>
    </citation>
    <scope>NUCLEOTIDE SEQUENCE [LARGE SCALE GENOMIC DNA]</scope>
</reference>
<sequence>MARYTGGDILEVVCQHPSLGEFRFAAKSNEDFTIDEGGIRVNDDANQITGGGEAIYQKNRVRWMIEGPVAVDFKIGQTQNSLNKLCESEEEATWTVTHITGTIWKGKGLPVGDLQPSTNTAQMTLKVSGGGKLERL</sequence>
<organism evidence="1 2">
    <name type="scientific">Flavobacterium phage FCL-2</name>
    <dbReference type="NCBI Taxonomy" id="908819"/>
    <lineage>
        <taxon>Viruses</taxon>
        <taxon>Duplodnaviria</taxon>
        <taxon>Heunggongvirae</taxon>
        <taxon>Uroviricota</taxon>
        <taxon>Caudoviricetes</taxon>
        <taxon>Ficleduovirus</taxon>
        <taxon>Ficleduovirus FCL2</taxon>
    </lineage>
</organism>
<evidence type="ECO:0008006" key="3">
    <source>
        <dbReference type="Google" id="ProtNLM"/>
    </source>
</evidence>
<protein>
    <recommendedName>
        <fullName evidence="3">Phage tail tube protein</fullName>
    </recommendedName>
</protein>
<accession>A0A0A0YPN7</accession>
<dbReference type="OrthoDB" id="22982at10239"/>
<dbReference type="Proteomes" id="UP000030329">
    <property type="component" value="Segment"/>
</dbReference>
<evidence type="ECO:0000313" key="1">
    <source>
        <dbReference type="EMBL" id="AIX11882.1"/>
    </source>
</evidence>
<dbReference type="RefSeq" id="YP_009140528.1">
    <property type="nucleotide sequence ID" value="NC_027125.1"/>
</dbReference>
<dbReference type="EMBL" id="KM873719">
    <property type="protein sequence ID" value="AIX11882.1"/>
    <property type="molecule type" value="Genomic_DNA"/>
</dbReference>
<evidence type="ECO:0000313" key="2">
    <source>
        <dbReference type="Proteomes" id="UP000030329"/>
    </source>
</evidence>
<name>A0A0A0YPN7_9CAUD</name>
<dbReference type="KEGG" id="vg:24405096"/>
<dbReference type="GeneID" id="24405096"/>
<proteinExistence type="predicted"/>
<keyword evidence="2" id="KW-1185">Reference proteome</keyword>